<feature type="region of interest" description="Disordered" evidence="1">
    <location>
        <begin position="21"/>
        <end position="56"/>
    </location>
</feature>
<feature type="compositionally biased region" description="Polar residues" evidence="1">
    <location>
        <begin position="45"/>
        <end position="56"/>
    </location>
</feature>
<accession>A0ABU8NYT9</accession>
<keyword evidence="3" id="KW-1185">Reference proteome</keyword>
<sequence length="56" mass="6379">MSHTKENRFEETARRVVDALGGPEKVDMRRRARRRACLSPSSRAGSTRWSSATTCR</sequence>
<evidence type="ECO:0000256" key="1">
    <source>
        <dbReference type="SAM" id="MobiDB-lite"/>
    </source>
</evidence>
<name>A0ABU8NYT9_9CORY</name>
<dbReference type="EMBL" id="JBAHVJ010000007">
    <property type="protein sequence ID" value="MEJ4100179.1"/>
    <property type="molecule type" value="Genomic_DNA"/>
</dbReference>
<dbReference type="RefSeq" id="WP_337890578.1">
    <property type="nucleotide sequence ID" value="NZ_JBAHVI010000007.1"/>
</dbReference>
<reference evidence="2 3" key="1">
    <citation type="submission" date="2024-02" db="EMBL/GenBank/DDBJ databases">
        <title>Whole genome sequencing and characterization of Corynebacterium isolated from the ocular surface of dry eye disease sufferers.</title>
        <authorList>
            <person name="Naqvi M."/>
        </authorList>
    </citation>
    <scope>NUCLEOTIDE SEQUENCE [LARGE SCALE GENOMIC DNA]</scope>
    <source>
        <strain evidence="2 3">PCRF</strain>
    </source>
</reference>
<comment type="caution">
    <text evidence="2">The sequence shown here is derived from an EMBL/GenBank/DDBJ whole genome shotgun (WGS) entry which is preliminary data.</text>
</comment>
<gene>
    <name evidence="2" type="ORF">V5S96_07400</name>
</gene>
<evidence type="ECO:0000313" key="2">
    <source>
        <dbReference type="EMBL" id="MEJ4100179.1"/>
    </source>
</evidence>
<organism evidence="2 3">
    <name type="scientific">Corynebacterium mastitidis</name>
    <dbReference type="NCBI Taxonomy" id="161890"/>
    <lineage>
        <taxon>Bacteria</taxon>
        <taxon>Bacillati</taxon>
        <taxon>Actinomycetota</taxon>
        <taxon>Actinomycetes</taxon>
        <taxon>Mycobacteriales</taxon>
        <taxon>Corynebacteriaceae</taxon>
        <taxon>Corynebacterium</taxon>
    </lineage>
</organism>
<evidence type="ECO:0000313" key="3">
    <source>
        <dbReference type="Proteomes" id="UP001359781"/>
    </source>
</evidence>
<protein>
    <submittedName>
        <fullName evidence="2">Uncharacterized protein</fullName>
    </submittedName>
</protein>
<proteinExistence type="predicted"/>
<dbReference type="Proteomes" id="UP001359781">
    <property type="component" value="Unassembled WGS sequence"/>
</dbReference>